<sequence>MRRGMMSAGMSLRQQSSVMMVISRRTAAHSGRTRRGWTADDARHEIKGRANNDWSLMMDGDGKDSQKEYPPGIWSGGDLGSPIGGPPVGSTGGLPGLQRSEPGHAWVCVPTAMEQGVLDQRMRGCVSRLQWVCVPIREHQAIDGGETRRACWYAEGEGCDGNSEKQSKFDVGTARKRELRVAGNFSPLLE</sequence>
<comment type="caution">
    <text evidence="1">The sequence shown here is derived from an EMBL/GenBank/DDBJ whole genome shotgun (WGS) entry which is preliminary data.</text>
</comment>
<organism evidence="1 2">
    <name type="scientific">Striga asiatica</name>
    <name type="common">Asiatic witchweed</name>
    <name type="synonym">Buchnera asiatica</name>
    <dbReference type="NCBI Taxonomy" id="4170"/>
    <lineage>
        <taxon>Eukaryota</taxon>
        <taxon>Viridiplantae</taxon>
        <taxon>Streptophyta</taxon>
        <taxon>Embryophyta</taxon>
        <taxon>Tracheophyta</taxon>
        <taxon>Spermatophyta</taxon>
        <taxon>Magnoliopsida</taxon>
        <taxon>eudicotyledons</taxon>
        <taxon>Gunneridae</taxon>
        <taxon>Pentapetalae</taxon>
        <taxon>asterids</taxon>
        <taxon>lamiids</taxon>
        <taxon>Lamiales</taxon>
        <taxon>Orobanchaceae</taxon>
        <taxon>Buchnereae</taxon>
        <taxon>Striga</taxon>
    </lineage>
</organism>
<accession>A0A5A7QHQ8</accession>
<dbReference type="GO" id="GO:0016301">
    <property type="term" value="F:kinase activity"/>
    <property type="evidence" value="ECO:0007669"/>
    <property type="project" value="UniProtKB-KW"/>
</dbReference>
<reference evidence="2" key="1">
    <citation type="journal article" date="2019" name="Curr. Biol.">
        <title>Genome Sequence of Striga asiatica Provides Insight into the Evolution of Plant Parasitism.</title>
        <authorList>
            <person name="Yoshida S."/>
            <person name="Kim S."/>
            <person name="Wafula E.K."/>
            <person name="Tanskanen J."/>
            <person name="Kim Y.M."/>
            <person name="Honaas L."/>
            <person name="Yang Z."/>
            <person name="Spallek T."/>
            <person name="Conn C.E."/>
            <person name="Ichihashi Y."/>
            <person name="Cheong K."/>
            <person name="Cui S."/>
            <person name="Der J.P."/>
            <person name="Gundlach H."/>
            <person name="Jiao Y."/>
            <person name="Hori C."/>
            <person name="Ishida J.K."/>
            <person name="Kasahara H."/>
            <person name="Kiba T."/>
            <person name="Kim M.S."/>
            <person name="Koo N."/>
            <person name="Laohavisit A."/>
            <person name="Lee Y.H."/>
            <person name="Lumba S."/>
            <person name="McCourt P."/>
            <person name="Mortimer J.C."/>
            <person name="Mutuku J.M."/>
            <person name="Nomura T."/>
            <person name="Sasaki-Sekimoto Y."/>
            <person name="Seto Y."/>
            <person name="Wang Y."/>
            <person name="Wakatake T."/>
            <person name="Sakakibara H."/>
            <person name="Demura T."/>
            <person name="Yamaguchi S."/>
            <person name="Yoneyama K."/>
            <person name="Manabe R.I."/>
            <person name="Nelson D.C."/>
            <person name="Schulman A.H."/>
            <person name="Timko M.P."/>
            <person name="dePamphilis C.W."/>
            <person name="Choi D."/>
            <person name="Shirasu K."/>
        </authorList>
    </citation>
    <scope>NUCLEOTIDE SEQUENCE [LARGE SCALE GENOMIC DNA]</scope>
    <source>
        <strain evidence="2">cv. UVA1</strain>
    </source>
</reference>
<evidence type="ECO:0000313" key="1">
    <source>
        <dbReference type="EMBL" id="GER44468.1"/>
    </source>
</evidence>
<dbReference type="EMBL" id="BKCP01006959">
    <property type="protein sequence ID" value="GER44468.1"/>
    <property type="molecule type" value="Genomic_DNA"/>
</dbReference>
<dbReference type="Proteomes" id="UP000325081">
    <property type="component" value="Unassembled WGS sequence"/>
</dbReference>
<keyword evidence="2" id="KW-1185">Reference proteome</keyword>
<keyword evidence="1" id="KW-0808">Transferase</keyword>
<gene>
    <name evidence="1" type="ORF">STAS_21371</name>
</gene>
<proteinExistence type="predicted"/>
<protein>
    <submittedName>
        <fullName evidence="1">Protein kinase superfamily protein</fullName>
    </submittedName>
</protein>
<dbReference type="AlphaFoldDB" id="A0A5A7QHQ8"/>
<name>A0A5A7QHQ8_STRAF</name>
<keyword evidence="1" id="KW-0418">Kinase</keyword>
<evidence type="ECO:0000313" key="2">
    <source>
        <dbReference type="Proteomes" id="UP000325081"/>
    </source>
</evidence>